<dbReference type="GO" id="GO:0004673">
    <property type="term" value="F:protein histidine kinase activity"/>
    <property type="evidence" value="ECO:0007669"/>
    <property type="project" value="UniProtKB-EC"/>
</dbReference>
<dbReference type="PANTHER" id="PTHR44936">
    <property type="entry name" value="SENSOR PROTEIN CREC"/>
    <property type="match status" value="1"/>
</dbReference>
<keyword evidence="3" id="KW-0808">Transferase</keyword>
<evidence type="ECO:0000256" key="4">
    <source>
        <dbReference type="ARBA" id="ARBA00022741"/>
    </source>
</evidence>
<dbReference type="Proteomes" id="UP001596407">
    <property type="component" value="Unassembled WGS sequence"/>
</dbReference>
<reference evidence="10 11" key="1">
    <citation type="journal article" date="2019" name="Int. J. Syst. Evol. Microbiol.">
        <title>The Global Catalogue of Microorganisms (GCM) 10K type strain sequencing project: providing services to taxonomists for standard genome sequencing and annotation.</title>
        <authorList>
            <consortium name="The Broad Institute Genomics Platform"/>
            <consortium name="The Broad Institute Genome Sequencing Center for Infectious Disease"/>
            <person name="Wu L."/>
            <person name="Ma J."/>
        </authorList>
    </citation>
    <scope>NUCLEOTIDE SEQUENCE [LARGE SCALE GENOMIC DNA]</scope>
    <source>
        <strain evidence="10 11">DT72</strain>
    </source>
</reference>
<evidence type="ECO:0000313" key="10">
    <source>
        <dbReference type="EMBL" id="MFC7080368.1"/>
    </source>
</evidence>
<evidence type="ECO:0000256" key="5">
    <source>
        <dbReference type="ARBA" id="ARBA00022777"/>
    </source>
</evidence>
<proteinExistence type="predicted"/>
<evidence type="ECO:0000313" key="11">
    <source>
        <dbReference type="Proteomes" id="UP001596407"/>
    </source>
</evidence>
<keyword evidence="11" id="KW-1185">Reference proteome</keyword>
<keyword evidence="4" id="KW-0547">Nucleotide-binding</keyword>
<dbReference type="PROSITE" id="PS50109">
    <property type="entry name" value="HIS_KIN"/>
    <property type="match status" value="1"/>
</dbReference>
<dbReference type="Gene3D" id="1.10.287.130">
    <property type="match status" value="1"/>
</dbReference>
<dbReference type="EMBL" id="JBHSZH010000005">
    <property type="protein sequence ID" value="MFC7080368.1"/>
    <property type="molecule type" value="Genomic_DNA"/>
</dbReference>
<dbReference type="InterPro" id="IPR003594">
    <property type="entry name" value="HATPase_dom"/>
</dbReference>
<feature type="compositionally biased region" description="Polar residues" evidence="7">
    <location>
        <begin position="331"/>
        <end position="346"/>
    </location>
</feature>
<evidence type="ECO:0000256" key="8">
    <source>
        <dbReference type="SAM" id="Phobius"/>
    </source>
</evidence>
<dbReference type="InterPro" id="IPR005467">
    <property type="entry name" value="His_kinase_dom"/>
</dbReference>
<feature type="domain" description="Histidine kinase" evidence="9">
    <location>
        <begin position="166"/>
        <end position="330"/>
    </location>
</feature>
<protein>
    <recommendedName>
        <fullName evidence="2">histidine kinase</fullName>
        <ecNumber evidence="2">2.7.13.3</ecNumber>
    </recommendedName>
</protein>
<evidence type="ECO:0000256" key="2">
    <source>
        <dbReference type="ARBA" id="ARBA00012438"/>
    </source>
</evidence>
<dbReference type="InterPro" id="IPR036890">
    <property type="entry name" value="HATPase_C_sf"/>
</dbReference>
<dbReference type="GO" id="GO:0005886">
    <property type="term" value="C:plasma membrane"/>
    <property type="evidence" value="ECO:0007669"/>
    <property type="project" value="UniProtKB-SubCell"/>
</dbReference>
<feature type="transmembrane region" description="Helical" evidence="8">
    <location>
        <begin position="82"/>
        <end position="106"/>
    </location>
</feature>
<dbReference type="EC" id="2.7.13.3" evidence="2"/>
<feature type="transmembrane region" description="Helical" evidence="8">
    <location>
        <begin position="52"/>
        <end position="70"/>
    </location>
</feature>
<dbReference type="CDD" id="cd00082">
    <property type="entry name" value="HisKA"/>
    <property type="match status" value="1"/>
</dbReference>
<dbReference type="SUPFAM" id="SSF55874">
    <property type="entry name" value="ATPase domain of HSP90 chaperone/DNA topoisomerase II/histidine kinase"/>
    <property type="match status" value="1"/>
</dbReference>
<dbReference type="InterPro" id="IPR050980">
    <property type="entry name" value="2C_sensor_his_kinase"/>
</dbReference>
<name>A0ABD5WRD2_9EURY</name>
<evidence type="ECO:0000256" key="3">
    <source>
        <dbReference type="ARBA" id="ARBA00022679"/>
    </source>
</evidence>
<dbReference type="Gene3D" id="3.30.565.10">
    <property type="entry name" value="Histidine kinase-like ATPase, C-terminal domain"/>
    <property type="match status" value="1"/>
</dbReference>
<comment type="caution">
    <text evidence="10">The sequence shown here is derived from an EMBL/GenBank/DDBJ whole genome shotgun (WGS) entry which is preliminary data.</text>
</comment>
<feature type="transmembrane region" description="Helical" evidence="8">
    <location>
        <begin position="18"/>
        <end position="40"/>
    </location>
</feature>
<keyword evidence="8" id="KW-0472">Membrane</keyword>
<dbReference type="AlphaFoldDB" id="A0ABD5WRD2"/>
<dbReference type="CDD" id="cd00075">
    <property type="entry name" value="HATPase"/>
    <property type="match status" value="1"/>
</dbReference>
<keyword evidence="8" id="KW-1133">Transmembrane helix</keyword>
<accession>A0ABD5WRD2</accession>
<dbReference type="Pfam" id="PF02518">
    <property type="entry name" value="HATPase_c"/>
    <property type="match status" value="1"/>
</dbReference>
<keyword evidence="5 10" id="KW-0418">Kinase</keyword>
<evidence type="ECO:0000256" key="7">
    <source>
        <dbReference type="SAM" id="MobiDB-lite"/>
    </source>
</evidence>
<keyword evidence="8" id="KW-0812">Transmembrane</keyword>
<keyword evidence="6" id="KW-0067">ATP-binding</keyword>
<sequence>MPLPSVSAVSLRKSRYRWVVFLVGVVLVAIPSSYLLLVALGPVESDLPPSGFVLLVVPGAVLAYLGYSVLMGDIASDHYPLVARHTISGVLAFDLLTLLLILYPGIEIGERFFSFGLASSVGGIGGALLGIRDARLIENVREAQRAKTAARTAERERQTLSFLNNLLRHDVLNGANVILGYAQLLEDQGDGTEPRHLDTIQNRSRAIIELVENVGLLIDARTTEPELTPVDLTEVLREELASARQTHPDAEFDASVPEGLRIRADSLVSNVFENLLSNAVEHNDTETPQVTVEAETREGEVRVRIADDGPGIPDEEREDLFEPPSEAPTGWVSTWSGRSWTATAGA</sequence>
<evidence type="ECO:0000256" key="6">
    <source>
        <dbReference type="ARBA" id="ARBA00022840"/>
    </source>
</evidence>
<evidence type="ECO:0000256" key="1">
    <source>
        <dbReference type="ARBA" id="ARBA00000085"/>
    </source>
</evidence>
<dbReference type="PANTHER" id="PTHR44936:SF10">
    <property type="entry name" value="SENSOR PROTEIN RSTB"/>
    <property type="match status" value="1"/>
</dbReference>
<dbReference type="RefSeq" id="WP_382209643.1">
    <property type="nucleotide sequence ID" value="NZ_JBHSZH010000005.1"/>
</dbReference>
<comment type="catalytic activity">
    <reaction evidence="1">
        <text>ATP + protein L-histidine = ADP + protein N-phospho-L-histidine.</text>
        <dbReference type="EC" id="2.7.13.3"/>
    </reaction>
</comment>
<gene>
    <name evidence="10" type="ORF">ACFQJ6_09820</name>
</gene>
<feature type="region of interest" description="Disordered" evidence="7">
    <location>
        <begin position="306"/>
        <end position="346"/>
    </location>
</feature>
<organism evidence="10 11">
    <name type="scientific">Halorussus caseinilyticus</name>
    <dbReference type="NCBI Taxonomy" id="3034025"/>
    <lineage>
        <taxon>Archaea</taxon>
        <taxon>Methanobacteriati</taxon>
        <taxon>Methanobacteriota</taxon>
        <taxon>Stenosarchaea group</taxon>
        <taxon>Halobacteria</taxon>
        <taxon>Halobacteriales</taxon>
        <taxon>Haladaptataceae</taxon>
        <taxon>Halorussus</taxon>
    </lineage>
</organism>
<dbReference type="InterPro" id="IPR003661">
    <property type="entry name" value="HisK_dim/P_dom"/>
</dbReference>
<dbReference type="GO" id="GO:0005524">
    <property type="term" value="F:ATP binding"/>
    <property type="evidence" value="ECO:0007669"/>
    <property type="project" value="UniProtKB-KW"/>
</dbReference>
<feature type="transmembrane region" description="Helical" evidence="8">
    <location>
        <begin position="112"/>
        <end position="131"/>
    </location>
</feature>
<evidence type="ECO:0000259" key="9">
    <source>
        <dbReference type="PROSITE" id="PS50109"/>
    </source>
</evidence>